<dbReference type="OrthoDB" id="1077582at2759"/>
<protein>
    <recommendedName>
        <fullName evidence="10">Wax synthase domain-containing protein</fullName>
    </recommendedName>
</protein>
<evidence type="ECO:0000256" key="4">
    <source>
        <dbReference type="ARBA" id="ARBA00022692"/>
    </source>
</evidence>
<feature type="transmembrane region" description="Helical" evidence="9">
    <location>
        <begin position="154"/>
        <end position="177"/>
    </location>
</feature>
<evidence type="ECO:0000256" key="9">
    <source>
        <dbReference type="SAM" id="Phobius"/>
    </source>
</evidence>
<dbReference type="InterPro" id="IPR032805">
    <property type="entry name" value="Wax_synthase_dom"/>
</dbReference>
<evidence type="ECO:0000313" key="12">
    <source>
        <dbReference type="Proteomes" id="UP000327013"/>
    </source>
</evidence>
<name>A0A5N6RU88_9ROSI</name>
<reference evidence="11 12" key="1">
    <citation type="submission" date="2019-06" db="EMBL/GenBank/DDBJ databases">
        <title>A chromosomal-level reference genome of Carpinus fangiana (Coryloideae, Betulaceae).</title>
        <authorList>
            <person name="Yang X."/>
            <person name="Wang Z."/>
            <person name="Zhang L."/>
            <person name="Hao G."/>
            <person name="Liu J."/>
            <person name="Yang Y."/>
        </authorList>
    </citation>
    <scope>NUCLEOTIDE SEQUENCE [LARGE SCALE GENOMIC DNA]</scope>
    <source>
        <strain evidence="11">Cfa_2016G</strain>
        <tissue evidence="11">Leaf</tissue>
    </source>
</reference>
<feature type="transmembrane region" description="Helical" evidence="9">
    <location>
        <begin position="264"/>
        <end position="283"/>
    </location>
</feature>
<feature type="transmembrane region" description="Helical" evidence="9">
    <location>
        <begin position="33"/>
        <end position="52"/>
    </location>
</feature>
<dbReference type="Proteomes" id="UP000327013">
    <property type="component" value="Chromosome 8"/>
</dbReference>
<comment type="similarity">
    <text evidence="2">Belongs to the wax synthase family.</text>
</comment>
<evidence type="ECO:0000256" key="7">
    <source>
        <dbReference type="ARBA" id="ARBA00023136"/>
    </source>
</evidence>
<dbReference type="PANTHER" id="PTHR31595">
    <property type="entry name" value="LONG-CHAIN-ALCOHOL O-FATTY-ACYLTRANSFERASE 3-RELATED"/>
    <property type="match status" value="1"/>
</dbReference>
<gene>
    <name evidence="11" type="ORF">FH972_020263</name>
</gene>
<evidence type="ECO:0000313" key="11">
    <source>
        <dbReference type="EMBL" id="KAE8125457.1"/>
    </source>
</evidence>
<dbReference type="Pfam" id="PF13813">
    <property type="entry name" value="MBOAT_2"/>
    <property type="match status" value="1"/>
</dbReference>
<organism evidence="11 12">
    <name type="scientific">Carpinus fangiana</name>
    <dbReference type="NCBI Taxonomy" id="176857"/>
    <lineage>
        <taxon>Eukaryota</taxon>
        <taxon>Viridiplantae</taxon>
        <taxon>Streptophyta</taxon>
        <taxon>Embryophyta</taxon>
        <taxon>Tracheophyta</taxon>
        <taxon>Spermatophyta</taxon>
        <taxon>Magnoliopsida</taxon>
        <taxon>eudicotyledons</taxon>
        <taxon>Gunneridae</taxon>
        <taxon>Pentapetalae</taxon>
        <taxon>rosids</taxon>
        <taxon>fabids</taxon>
        <taxon>Fagales</taxon>
        <taxon>Betulaceae</taxon>
        <taxon>Carpinus</taxon>
    </lineage>
</organism>
<keyword evidence="4 9" id="KW-0812">Transmembrane</keyword>
<feature type="transmembrane region" description="Helical" evidence="9">
    <location>
        <begin position="124"/>
        <end position="142"/>
    </location>
</feature>
<dbReference type="GO" id="GO:0016020">
    <property type="term" value="C:membrane"/>
    <property type="evidence" value="ECO:0007669"/>
    <property type="project" value="UniProtKB-SubCell"/>
</dbReference>
<keyword evidence="5 9" id="KW-1133">Transmembrane helix</keyword>
<dbReference type="InterPro" id="IPR044851">
    <property type="entry name" value="Wax_synthase"/>
</dbReference>
<evidence type="ECO:0000256" key="8">
    <source>
        <dbReference type="ARBA" id="ARBA00023315"/>
    </source>
</evidence>
<evidence type="ECO:0000259" key="10">
    <source>
        <dbReference type="Pfam" id="PF13813"/>
    </source>
</evidence>
<evidence type="ECO:0000256" key="3">
    <source>
        <dbReference type="ARBA" id="ARBA00022679"/>
    </source>
</evidence>
<dbReference type="EMBL" id="CM017328">
    <property type="protein sequence ID" value="KAE8125457.1"/>
    <property type="molecule type" value="Genomic_DNA"/>
</dbReference>
<sequence>MEAGEMEKSIMVWITAVMCVCYCYYLVARIRGGVMRLLSLLPVFCLFIILPFSLNSLHIGVLTLFLLSWVGNFKLILFAFDEGPLTPLPPKLSRFISITFLPIKTEQQQQLIPSHQNAKKAPKVNWKSVLLLPKALLLALIIRSYEYRPIMHPYLVLALYSIHLYLAVEIILALAAVPARACGFELEPQFDEPYLASSLQDFWGRRWNLMVTSILRPTVYTPVRRISTPIVGLQLAQLSGVVAAFLVSGLMHEVIFYYCTHVYPTWEVTSFFVLQGVCVVIEIQVKRALTDRWQLHRAISGPLAVVFVVVNCIWLFFPQLLRNGVIERLLQEYQIMIDFVKANQLFQN</sequence>
<comment type="subcellular location">
    <subcellularLocation>
        <location evidence="1">Membrane</location>
        <topology evidence="1">Multi-pass membrane protein</topology>
    </subcellularLocation>
</comment>
<dbReference type="InterPro" id="IPR017088">
    <property type="entry name" value="Wax_synthase_Magnoliopsida"/>
</dbReference>
<feature type="transmembrane region" description="Helical" evidence="9">
    <location>
        <begin position="295"/>
        <end position="317"/>
    </location>
</feature>
<dbReference type="GO" id="GO:0008374">
    <property type="term" value="F:O-acyltransferase activity"/>
    <property type="evidence" value="ECO:0007669"/>
    <property type="project" value="InterPro"/>
</dbReference>
<keyword evidence="6" id="KW-0443">Lipid metabolism</keyword>
<keyword evidence="3" id="KW-0808">Transferase</keyword>
<evidence type="ECO:0000256" key="1">
    <source>
        <dbReference type="ARBA" id="ARBA00004141"/>
    </source>
</evidence>
<feature type="transmembrane region" description="Helical" evidence="9">
    <location>
        <begin position="9"/>
        <end position="27"/>
    </location>
</feature>
<dbReference type="PIRSF" id="PIRSF037006">
    <property type="entry name" value="Wax_synthase"/>
    <property type="match status" value="1"/>
</dbReference>
<dbReference type="PANTHER" id="PTHR31595:SF70">
    <property type="entry name" value="LONG-CHAIN-ALCOHOL O-FATTY-ACYLTRANSFERASE 3-RELATED"/>
    <property type="match status" value="1"/>
</dbReference>
<keyword evidence="12" id="KW-1185">Reference proteome</keyword>
<dbReference type="GO" id="GO:0006629">
    <property type="term" value="P:lipid metabolic process"/>
    <property type="evidence" value="ECO:0007669"/>
    <property type="project" value="UniProtKB-KW"/>
</dbReference>
<feature type="transmembrane region" description="Helical" evidence="9">
    <location>
        <begin position="59"/>
        <end position="80"/>
    </location>
</feature>
<keyword evidence="8" id="KW-0012">Acyltransferase</keyword>
<dbReference type="AlphaFoldDB" id="A0A5N6RU88"/>
<evidence type="ECO:0000256" key="2">
    <source>
        <dbReference type="ARBA" id="ARBA00007282"/>
    </source>
</evidence>
<keyword evidence="7 9" id="KW-0472">Membrane</keyword>
<feature type="transmembrane region" description="Helical" evidence="9">
    <location>
        <begin position="235"/>
        <end position="258"/>
    </location>
</feature>
<evidence type="ECO:0000256" key="6">
    <source>
        <dbReference type="ARBA" id="ARBA00023098"/>
    </source>
</evidence>
<accession>A0A5N6RU88</accession>
<proteinExistence type="inferred from homology"/>
<evidence type="ECO:0000256" key="5">
    <source>
        <dbReference type="ARBA" id="ARBA00022989"/>
    </source>
</evidence>
<feature type="domain" description="Wax synthase" evidence="10">
    <location>
        <begin position="187"/>
        <end position="273"/>
    </location>
</feature>